<reference evidence="1" key="1">
    <citation type="submission" date="2022-08" db="EMBL/GenBank/DDBJ databases">
        <title>Molecular epidemiological analysis of five strains of VanD-type vancomycin-resistant Enterococcus faecalis.</title>
        <authorList>
            <person name="Mimura K."/>
            <person name="Hashimoto Y."/>
            <person name="Tomita H."/>
        </authorList>
    </citation>
    <scope>NUCLEOTIDE SEQUENCE</scope>
    <source>
        <strain evidence="1">SVR2332</strain>
    </source>
</reference>
<dbReference type="EMBL" id="AP026729">
    <property type="protein sequence ID" value="BDQ60001.1"/>
    <property type="molecule type" value="Genomic_DNA"/>
</dbReference>
<accession>A0AC59HJW0</accession>
<gene>
    <name evidence="1" type="ORF">EfsSVR2332_00790</name>
</gene>
<dbReference type="Proteomes" id="UP001317613">
    <property type="component" value="Chromosome"/>
</dbReference>
<evidence type="ECO:0000313" key="2">
    <source>
        <dbReference type="Proteomes" id="UP001317613"/>
    </source>
</evidence>
<name>A0AC59HJW0_ENTFL</name>
<sequence>MIEIDAALAKKKAAEERAIEQQKAHEEYEAAMRELNETVVEDKVIDKNTGEIVSELSPKAEVKDTNKNTVTLRLSGSHSQLIALNEFIVDSGIMVEVIE</sequence>
<proteinExistence type="predicted"/>
<organism evidence="1 2">
    <name type="scientific">Enterococcus faecalis</name>
    <name type="common">Streptococcus faecalis</name>
    <dbReference type="NCBI Taxonomy" id="1351"/>
    <lineage>
        <taxon>Bacteria</taxon>
        <taxon>Bacillati</taxon>
        <taxon>Bacillota</taxon>
        <taxon>Bacilli</taxon>
        <taxon>Lactobacillales</taxon>
        <taxon>Enterococcaceae</taxon>
        <taxon>Enterococcus</taxon>
    </lineage>
</organism>
<protein>
    <submittedName>
        <fullName evidence="1">Uncharacterized protein</fullName>
    </submittedName>
</protein>
<evidence type="ECO:0000313" key="1">
    <source>
        <dbReference type="EMBL" id="BDQ60001.1"/>
    </source>
</evidence>